<comment type="caution">
    <text evidence="5">The sequence shown here is derived from an EMBL/GenBank/DDBJ whole genome shotgun (WGS) entry which is preliminary data.</text>
</comment>
<feature type="compositionally biased region" description="Polar residues" evidence="2">
    <location>
        <begin position="392"/>
        <end position="406"/>
    </location>
</feature>
<proteinExistence type="predicted"/>
<comment type="caution">
    <text evidence="1">Lacks conserved residue(s) required for the propagation of feature annotation.</text>
</comment>
<dbReference type="OrthoDB" id="283575at2759"/>
<feature type="region of interest" description="Disordered" evidence="2">
    <location>
        <begin position="448"/>
        <end position="480"/>
    </location>
</feature>
<dbReference type="Gene3D" id="2.10.25.10">
    <property type="entry name" value="Laminin"/>
    <property type="match status" value="1"/>
</dbReference>
<feature type="domain" description="EGF-like" evidence="4">
    <location>
        <begin position="526"/>
        <end position="563"/>
    </location>
</feature>
<dbReference type="EMBL" id="NJES01001018">
    <property type="protein sequence ID" value="PHH68233.1"/>
    <property type="molecule type" value="Genomic_DNA"/>
</dbReference>
<feature type="compositionally biased region" description="Low complexity" evidence="2">
    <location>
        <begin position="706"/>
        <end position="721"/>
    </location>
</feature>
<name>A0A2C5YKT6_9HYPO</name>
<feature type="transmembrane region" description="Helical" evidence="3">
    <location>
        <begin position="489"/>
        <end position="515"/>
    </location>
</feature>
<evidence type="ECO:0000256" key="3">
    <source>
        <dbReference type="SAM" id="Phobius"/>
    </source>
</evidence>
<dbReference type="PANTHER" id="PTHR17178">
    <property type="entry name" value="SECRETORY GRANULE PROTEOGLYCAN CORE PROTEIN"/>
    <property type="match status" value="1"/>
</dbReference>
<evidence type="ECO:0000256" key="2">
    <source>
        <dbReference type="SAM" id="MobiDB-lite"/>
    </source>
</evidence>
<feature type="compositionally biased region" description="Polar residues" evidence="2">
    <location>
        <begin position="722"/>
        <end position="736"/>
    </location>
</feature>
<feature type="compositionally biased region" description="Low complexity" evidence="2">
    <location>
        <begin position="150"/>
        <end position="168"/>
    </location>
</feature>
<evidence type="ECO:0000313" key="6">
    <source>
        <dbReference type="Proteomes" id="UP000226431"/>
    </source>
</evidence>
<keyword evidence="3" id="KW-0812">Transmembrane</keyword>
<sequence length="914" mass="96834">MDQPLPQPGSVRKARERALATQNVSSVPPPLGMADRPPRRPPDAKTTPAPGPVDDSHWPLPGPDPPAGMESRWSQSHRDSLTLPIQVPKRRGPTTSDVSSLGEPLPSPFEGSPRQTVSSVGSIPDFPLPGGSFNFPAPPRKTALGPPPSSRRGMSSMYSSFSFVSPIPEESPRRVSPRPRSHESYASSAAIPETWGTGSPLPSPADSNSFFDDSVSDRSRDSTLEEFEDDIKLFFEGSPVNKKHVLPAPSEPPTGPIPPPPATLVPGNPSRNDNELRNTTPATFANHSSVVSQATIPNGTSSTLTPDAILRAYAAGSLSEPQSVAGGPLTSNRISHSQARRPESRQAGERGSMTSLPDMIRRATTLATMMDKGTRPGSRVGEAAPIPADPPTYSSGNEKNMTETNVSMTESRDEDSSMSDMLAAFPPPAQTPPRELGSRESMTAPEFWRNRSEYPPPPLSGTRSTSPFSPQQRSDVGKKRGRRCCGLPLWLFLLLIFLVICIIIVVIVVPVELLVVRKRNFKPDQNIDDCRKFLKCLNGGTNVVSPGSCSCICTNGFTGSDCSIAGSEGCTSTNLVSDNGKSMINDVTIGGALPPLIVDSEQTFAVPLSGAIIVGKVNGANLSCVGQNDLVRFNGQSVAGNAAAQVQAADAGLFEAQAADGGVFRDEAADADSVQAEVVVEVFPLVPTIIFIPDGRATIIIPLTTTGRSRPTSTPRITTRPNFTTSRGGFTTRPTATQTRSFRPTATFQTSIRTTPLRSTIRTTSIFRTSTSTRTSSLSTTTISMLTSASTSTTTISRLTSASTTTSASMTISVNVTTSSSSSLATPTPTNGFVVNDQVLDFSRVAVLYILQEENVEAAQTAQTSLGQFLNKPDPTVQEASDIDVGGRNRVNLDNLSVDVGSGPVGGKKASQPQ</sequence>
<keyword evidence="3" id="KW-0472">Membrane</keyword>
<keyword evidence="1" id="KW-0245">EGF-like domain</keyword>
<gene>
    <name evidence="5" type="ORF">CDD80_148</name>
</gene>
<feature type="region of interest" description="Disordered" evidence="2">
    <location>
        <begin position="895"/>
        <end position="914"/>
    </location>
</feature>
<dbReference type="Proteomes" id="UP000226431">
    <property type="component" value="Unassembled WGS sequence"/>
</dbReference>
<feature type="region of interest" description="Disordered" evidence="2">
    <location>
        <begin position="1"/>
        <end position="223"/>
    </location>
</feature>
<feature type="compositionally biased region" description="Polar residues" evidence="2">
    <location>
        <begin position="461"/>
        <end position="474"/>
    </location>
</feature>
<keyword evidence="6" id="KW-1185">Reference proteome</keyword>
<feature type="region of interest" description="Disordered" evidence="2">
    <location>
        <begin position="319"/>
        <end position="356"/>
    </location>
</feature>
<dbReference type="PROSITE" id="PS50026">
    <property type="entry name" value="EGF_3"/>
    <property type="match status" value="1"/>
</dbReference>
<dbReference type="AlphaFoldDB" id="A0A2C5YKT6"/>
<dbReference type="InterPro" id="IPR000742">
    <property type="entry name" value="EGF"/>
</dbReference>
<dbReference type="PROSITE" id="PS00022">
    <property type="entry name" value="EGF_1"/>
    <property type="match status" value="1"/>
</dbReference>
<dbReference type="CDD" id="cd00054">
    <property type="entry name" value="EGF_CA"/>
    <property type="match status" value="1"/>
</dbReference>
<feature type="compositionally biased region" description="Polar residues" evidence="2">
    <location>
        <begin position="277"/>
        <end position="302"/>
    </location>
</feature>
<feature type="region of interest" description="Disordered" evidence="2">
    <location>
        <begin position="371"/>
        <end position="419"/>
    </location>
</feature>
<keyword evidence="3" id="KW-1133">Transmembrane helix</keyword>
<dbReference type="PANTHER" id="PTHR17178:SF0">
    <property type="entry name" value="SERGLYCIN"/>
    <property type="match status" value="1"/>
</dbReference>
<feature type="region of interest" description="Disordered" evidence="2">
    <location>
        <begin position="241"/>
        <end position="302"/>
    </location>
</feature>
<evidence type="ECO:0000256" key="1">
    <source>
        <dbReference type="PROSITE-ProRule" id="PRU00076"/>
    </source>
</evidence>
<dbReference type="PROSITE" id="PS01186">
    <property type="entry name" value="EGF_2"/>
    <property type="match status" value="1"/>
</dbReference>
<evidence type="ECO:0000313" key="5">
    <source>
        <dbReference type="EMBL" id="PHH68233.1"/>
    </source>
</evidence>
<feature type="region of interest" description="Disordered" evidence="2">
    <location>
        <begin position="706"/>
        <end position="736"/>
    </location>
</feature>
<reference evidence="5 6" key="1">
    <citation type="submission" date="2017-06" db="EMBL/GenBank/DDBJ databases">
        <title>Ant-infecting Ophiocordyceps genomes reveal a high diversity of potential behavioral manipulation genes and a possible major role for enterotoxins.</title>
        <authorList>
            <person name="De Bekker C."/>
            <person name="Evans H.C."/>
            <person name="Brachmann A."/>
            <person name="Hughes D.P."/>
        </authorList>
    </citation>
    <scope>NUCLEOTIDE SEQUENCE [LARGE SCALE GENOMIC DNA]</scope>
    <source>
        <strain evidence="5 6">Map16</strain>
    </source>
</reference>
<keyword evidence="1" id="KW-1015">Disulfide bond</keyword>
<evidence type="ECO:0000259" key="4">
    <source>
        <dbReference type="PROSITE" id="PS50026"/>
    </source>
</evidence>
<organism evidence="5 6">
    <name type="scientific">Ophiocordyceps camponoti-rufipedis</name>
    <dbReference type="NCBI Taxonomy" id="2004952"/>
    <lineage>
        <taxon>Eukaryota</taxon>
        <taxon>Fungi</taxon>
        <taxon>Dikarya</taxon>
        <taxon>Ascomycota</taxon>
        <taxon>Pezizomycotina</taxon>
        <taxon>Sordariomycetes</taxon>
        <taxon>Hypocreomycetidae</taxon>
        <taxon>Hypocreales</taxon>
        <taxon>Ophiocordycipitaceae</taxon>
        <taxon>Ophiocordyceps</taxon>
    </lineage>
</organism>
<feature type="compositionally biased region" description="Pro residues" evidence="2">
    <location>
        <begin position="249"/>
        <end position="263"/>
    </location>
</feature>
<protein>
    <recommendedName>
        <fullName evidence="4">EGF-like domain-containing protein</fullName>
    </recommendedName>
</protein>
<dbReference type="STRING" id="2004952.A0A2C5YKT6"/>
<feature type="disulfide bond" evidence="1">
    <location>
        <begin position="553"/>
        <end position="562"/>
    </location>
</feature>
<accession>A0A2C5YKT6</accession>